<feature type="transmembrane region" description="Helical" evidence="6">
    <location>
        <begin position="270"/>
        <end position="287"/>
    </location>
</feature>
<dbReference type="InterPro" id="IPR002549">
    <property type="entry name" value="AI-2E-like"/>
</dbReference>
<evidence type="ECO:0000256" key="2">
    <source>
        <dbReference type="ARBA" id="ARBA00009773"/>
    </source>
</evidence>
<reference evidence="7 8" key="1">
    <citation type="submission" date="2024-09" db="EMBL/GenBank/DDBJ databases">
        <title>Aeromonas strains Genome sequencing and assembly.</title>
        <authorList>
            <person name="Hu X."/>
            <person name="Tang B."/>
        </authorList>
    </citation>
    <scope>NUCLEOTIDE SEQUENCE [LARGE SCALE GENOMIC DNA]</scope>
    <source>
        <strain evidence="7 8">NB23SCDHY001</strain>
    </source>
</reference>
<feature type="transmembrane region" description="Helical" evidence="6">
    <location>
        <begin position="155"/>
        <end position="173"/>
    </location>
</feature>
<keyword evidence="8" id="KW-1185">Reference proteome</keyword>
<dbReference type="Pfam" id="PF01594">
    <property type="entry name" value="AI-2E_transport"/>
    <property type="match status" value="1"/>
</dbReference>
<feature type="transmembrane region" description="Helical" evidence="6">
    <location>
        <begin position="307"/>
        <end position="340"/>
    </location>
</feature>
<evidence type="ECO:0000256" key="4">
    <source>
        <dbReference type="ARBA" id="ARBA00022989"/>
    </source>
</evidence>
<keyword evidence="4 6" id="KW-1133">Transmembrane helix</keyword>
<feature type="transmembrane region" description="Helical" evidence="6">
    <location>
        <begin position="236"/>
        <end position="258"/>
    </location>
</feature>
<dbReference type="PANTHER" id="PTHR21716:SF4">
    <property type="entry name" value="TRANSMEMBRANE PROTEIN 245"/>
    <property type="match status" value="1"/>
</dbReference>
<organism evidence="7 8">
    <name type="scientific">Aeromonas bivalvium</name>
    <dbReference type="NCBI Taxonomy" id="440079"/>
    <lineage>
        <taxon>Bacteria</taxon>
        <taxon>Pseudomonadati</taxon>
        <taxon>Pseudomonadota</taxon>
        <taxon>Gammaproteobacteria</taxon>
        <taxon>Aeromonadales</taxon>
        <taxon>Aeromonadaceae</taxon>
        <taxon>Aeromonas</taxon>
    </lineage>
</organism>
<feature type="transmembrane region" description="Helical" evidence="6">
    <location>
        <begin position="211"/>
        <end position="230"/>
    </location>
</feature>
<evidence type="ECO:0000256" key="6">
    <source>
        <dbReference type="SAM" id="Phobius"/>
    </source>
</evidence>
<dbReference type="EMBL" id="JBGXBU010000004">
    <property type="protein sequence ID" value="MFM4893396.1"/>
    <property type="molecule type" value="Genomic_DNA"/>
</dbReference>
<proteinExistence type="inferred from homology"/>
<dbReference type="RefSeq" id="WP_408790143.1">
    <property type="nucleotide sequence ID" value="NZ_JBGXBU010000004.1"/>
</dbReference>
<comment type="subcellular location">
    <subcellularLocation>
        <location evidence="1">Membrane</location>
        <topology evidence="1">Multi-pass membrane protein</topology>
    </subcellularLocation>
</comment>
<evidence type="ECO:0000256" key="3">
    <source>
        <dbReference type="ARBA" id="ARBA00022692"/>
    </source>
</evidence>
<comment type="caution">
    <text evidence="7">The sequence shown here is derived from an EMBL/GenBank/DDBJ whole genome shotgun (WGS) entry which is preliminary data.</text>
</comment>
<dbReference type="GeneID" id="97220642"/>
<evidence type="ECO:0000256" key="5">
    <source>
        <dbReference type="ARBA" id="ARBA00023136"/>
    </source>
</evidence>
<feature type="transmembrane region" description="Helical" evidence="6">
    <location>
        <begin position="62"/>
        <end position="84"/>
    </location>
</feature>
<evidence type="ECO:0000313" key="7">
    <source>
        <dbReference type="EMBL" id="MFM4893396.1"/>
    </source>
</evidence>
<dbReference type="PANTHER" id="PTHR21716">
    <property type="entry name" value="TRANSMEMBRANE PROTEIN"/>
    <property type="match status" value="1"/>
</dbReference>
<name>A0ABW9GQI1_9GAMM</name>
<keyword evidence="3 6" id="KW-0812">Transmembrane</keyword>
<evidence type="ECO:0000256" key="1">
    <source>
        <dbReference type="ARBA" id="ARBA00004141"/>
    </source>
</evidence>
<accession>A0ABW9GQI1</accession>
<protein>
    <submittedName>
        <fullName evidence="7">AI-2E family transporter</fullName>
    </submittedName>
</protein>
<dbReference type="Proteomes" id="UP001630969">
    <property type="component" value="Unassembled WGS sequence"/>
</dbReference>
<comment type="similarity">
    <text evidence="2">Belongs to the autoinducer-2 exporter (AI-2E) (TC 2.A.86) family.</text>
</comment>
<evidence type="ECO:0000313" key="8">
    <source>
        <dbReference type="Proteomes" id="UP001630969"/>
    </source>
</evidence>
<gene>
    <name evidence="7" type="ORF">ACEUDJ_11045</name>
</gene>
<keyword evidence="5 6" id="KW-0472">Membrane</keyword>
<feature type="transmembrane region" description="Helical" evidence="6">
    <location>
        <begin position="12"/>
        <end position="42"/>
    </location>
</feature>
<sequence>MIASLENRSFMLALAIISGFFIWMLMPFFSAIFWACMIGVLFLPINEKIRHRFKLGKNAASLLTLLLCVVVLIVPVLFLGWSFMKEINGLYQTMQAGKINFGEYLDTIKASFPALHDIMNYLGIDYGEVRNHLTNAAVFITRYIAQHAFSVGQGAFSLILDICIMLYVAFFMIRDGQHLVEKIIEALPLGNRRERLMLAKFSEVARATMKGNFAVAILQGLLGGIIFAVLGIQGPIIWGVVMTLLSMIPVVGAGLIWGPVAVYLFASGNLVDAVILTLFGAFVIGLVDNILRPILVGRDTKMPDYLILLSTLGGIIVFGINGFVLGPIIAALFITTWLIFADELGRDSQLNDSNSQP</sequence>